<sequence>MCLRPKYVKFAEFCKQLTVSDFKKPTHYLLFFRSRLNIEWHDEKASTTV</sequence>
<evidence type="ECO:0000313" key="1">
    <source>
        <dbReference type="EMBL" id="EFA45245.1"/>
    </source>
</evidence>
<comment type="caution">
    <text evidence="1">The sequence shown here is derived from an EMBL/GenBank/DDBJ whole genome shotgun (WGS) entry which is preliminary data.</text>
</comment>
<organism evidence="1 2">
    <name type="scientific">Hallella bergensis DSM 17361</name>
    <dbReference type="NCBI Taxonomy" id="585502"/>
    <lineage>
        <taxon>Bacteria</taxon>
        <taxon>Pseudomonadati</taxon>
        <taxon>Bacteroidota</taxon>
        <taxon>Bacteroidia</taxon>
        <taxon>Bacteroidales</taxon>
        <taxon>Prevotellaceae</taxon>
        <taxon>Hallella</taxon>
    </lineage>
</organism>
<dbReference type="AlphaFoldDB" id="D1PTQ9"/>
<gene>
    <name evidence="1" type="ORF">HMPREF0645_0344</name>
</gene>
<evidence type="ECO:0000313" key="2">
    <source>
        <dbReference type="Proteomes" id="UP000003160"/>
    </source>
</evidence>
<name>D1PTQ9_9BACT</name>
<accession>D1PTQ9</accession>
<reference evidence="1 2" key="1">
    <citation type="submission" date="2009-10" db="EMBL/GenBank/DDBJ databases">
        <authorList>
            <person name="Qin X."/>
            <person name="Bachman B."/>
            <person name="Battles P."/>
            <person name="Bell A."/>
            <person name="Bess C."/>
            <person name="Bickham C."/>
            <person name="Chaboub L."/>
            <person name="Chen D."/>
            <person name="Coyle M."/>
            <person name="Deiros D.R."/>
            <person name="Dinh H."/>
            <person name="Forbes L."/>
            <person name="Fowler G."/>
            <person name="Francisco L."/>
            <person name="Fu Q."/>
            <person name="Gubbala S."/>
            <person name="Hale W."/>
            <person name="Han Y."/>
            <person name="Hemphill L."/>
            <person name="Highlander S.K."/>
            <person name="Hirani K."/>
            <person name="Hogues M."/>
            <person name="Jackson L."/>
            <person name="Jakkamsetti A."/>
            <person name="Javaid M."/>
            <person name="Jiang H."/>
            <person name="Korchina V."/>
            <person name="Kovar C."/>
            <person name="Lara F."/>
            <person name="Lee S."/>
            <person name="Mata R."/>
            <person name="Mathew T."/>
            <person name="Moen C."/>
            <person name="Morales K."/>
            <person name="Munidasa M."/>
            <person name="Nazareth L."/>
            <person name="Ngo R."/>
            <person name="Nguyen L."/>
            <person name="Okwuonu G."/>
            <person name="Ongeri F."/>
            <person name="Patil S."/>
            <person name="Petrosino J."/>
            <person name="Pham C."/>
            <person name="Pham P."/>
            <person name="Pu L.-L."/>
            <person name="Puazo M."/>
            <person name="Raj R."/>
            <person name="Reid J."/>
            <person name="Rouhana J."/>
            <person name="Saada N."/>
            <person name="Shang Y."/>
            <person name="Simmons D."/>
            <person name="Thornton R."/>
            <person name="Warren J."/>
            <person name="Weissenberger G."/>
            <person name="Zhang J."/>
            <person name="Zhang L."/>
            <person name="Zhou C."/>
            <person name="Zhu D."/>
            <person name="Muzny D."/>
            <person name="Worley K."/>
            <person name="Gibbs R."/>
        </authorList>
    </citation>
    <scope>NUCLEOTIDE SEQUENCE [LARGE SCALE GENOMIC DNA]</scope>
    <source>
        <strain evidence="1 2">DSM 17361</strain>
    </source>
</reference>
<dbReference type="HOGENOM" id="CLU_3139074_0_0_10"/>
<dbReference type="Proteomes" id="UP000003160">
    <property type="component" value="Unassembled WGS sequence"/>
</dbReference>
<protein>
    <submittedName>
        <fullName evidence="1">Uncharacterized protein</fullName>
    </submittedName>
</protein>
<proteinExistence type="predicted"/>
<keyword evidence="2" id="KW-1185">Reference proteome</keyword>
<dbReference type="EMBL" id="ACKS01000018">
    <property type="protein sequence ID" value="EFA45245.1"/>
    <property type="molecule type" value="Genomic_DNA"/>
</dbReference>